<dbReference type="Proteomes" id="UP001648503">
    <property type="component" value="Unassembled WGS sequence"/>
</dbReference>
<evidence type="ECO:0000256" key="2">
    <source>
        <dbReference type="ARBA" id="ARBA00022723"/>
    </source>
</evidence>
<comment type="caution">
    <text evidence="8">The sequence shown here is derived from an EMBL/GenBank/DDBJ whole genome shotgun (WGS) entry which is preliminary data.</text>
</comment>
<dbReference type="EMBL" id="JAFCIX010000136">
    <property type="protein sequence ID" value="KAH6597711.1"/>
    <property type="molecule type" value="Genomic_DNA"/>
</dbReference>
<dbReference type="Gene3D" id="2.60.120.590">
    <property type="entry name" value="Alpha-ketoglutarate-dependent dioxygenase AlkB-like"/>
    <property type="match status" value="1"/>
</dbReference>
<dbReference type="InterPro" id="IPR004574">
    <property type="entry name" value="Alkb"/>
</dbReference>
<evidence type="ECO:0000259" key="7">
    <source>
        <dbReference type="PROSITE" id="PS51471"/>
    </source>
</evidence>
<gene>
    <name evidence="8" type="ORF">BASA50_004316</name>
</gene>
<organism evidence="8 9">
    <name type="scientific">Batrachochytrium salamandrivorans</name>
    <dbReference type="NCBI Taxonomy" id="1357716"/>
    <lineage>
        <taxon>Eukaryota</taxon>
        <taxon>Fungi</taxon>
        <taxon>Fungi incertae sedis</taxon>
        <taxon>Chytridiomycota</taxon>
        <taxon>Chytridiomycota incertae sedis</taxon>
        <taxon>Chytridiomycetes</taxon>
        <taxon>Rhizophydiales</taxon>
        <taxon>Rhizophydiales incertae sedis</taxon>
        <taxon>Batrachochytrium</taxon>
    </lineage>
</organism>
<accession>A0ABQ8FIW7</accession>
<feature type="region of interest" description="Disordered" evidence="6">
    <location>
        <begin position="158"/>
        <end position="180"/>
    </location>
</feature>
<evidence type="ECO:0000256" key="3">
    <source>
        <dbReference type="ARBA" id="ARBA00022964"/>
    </source>
</evidence>
<evidence type="ECO:0000256" key="1">
    <source>
        <dbReference type="ARBA" id="ARBA00001954"/>
    </source>
</evidence>
<feature type="compositionally biased region" description="Polar residues" evidence="6">
    <location>
        <begin position="168"/>
        <end position="180"/>
    </location>
</feature>
<reference evidence="8 9" key="1">
    <citation type="submission" date="2021-02" db="EMBL/GenBank/DDBJ databases">
        <title>Variation within the Batrachochytrium salamandrivorans European outbreak.</title>
        <authorList>
            <person name="Kelly M."/>
            <person name="Pasmans F."/>
            <person name="Shea T.P."/>
            <person name="Munoz J.F."/>
            <person name="Carranza S."/>
            <person name="Cuomo C.A."/>
            <person name="Martel A."/>
        </authorList>
    </citation>
    <scope>NUCLEOTIDE SEQUENCE [LARGE SCALE GENOMIC DNA]</scope>
    <source>
        <strain evidence="8 9">AMFP18/2</strain>
    </source>
</reference>
<evidence type="ECO:0000313" key="8">
    <source>
        <dbReference type="EMBL" id="KAH6597711.1"/>
    </source>
</evidence>
<keyword evidence="4" id="KW-0560">Oxidoreductase</keyword>
<protein>
    <recommendedName>
        <fullName evidence="7">Fe2OG dioxygenase domain-containing protein</fullName>
    </recommendedName>
</protein>
<feature type="domain" description="Fe2OG dioxygenase" evidence="7">
    <location>
        <begin position="264"/>
        <end position="382"/>
    </location>
</feature>
<keyword evidence="9" id="KW-1185">Reference proteome</keyword>
<keyword evidence="2" id="KW-0479">Metal-binding</keyword>
<dbReference type="PANTHER" id="PTHR16557:SF2">
    <property type="entry name" value="NUCLEIC ACID DIOXYGENASE ALKBH1"/>
    <property type="match status" value="1"/>
</dbReference>
<name>A0ABQ8FIW7_9FUNG</name>
<dbReference type="InterPro" id="IPR027450">
    <property type="entry name" value="AlkB-like"/>
</dbReference>
<dbReference type="PROSITE" id="PS51471">
    <property type="entry name" value="FE2OG_OXY"/>
    <property type="match status" value="1"/>
</dbReference>
<keyword evidence="5" id="KW-0408">Iron</keyword>
<evidence type="ECO:0000256" key="6">
    <source>
        <dbReference type="SAM" id="MobiDB-lite"/>
    </source>
</evidence>
<evidence type="ECO:0000256" key="5">
    <source>
        <dbReference type="ARBA" id="ARBA00023004"/>
    </source>
</evidence>
<keyword evidence="3" id="KW-0223">Dioxygenase</keyword>
<comment type="cofactor">
    <cofactor evidence="1">
        <name>Fe(2+)</name>
        <dbReference type="ChEBI" id="CHEBI:29033"/>
    </cofactor>
</comment>
<dbReference type="Pfam" id="PF13532">
    <property type="entry name" value="2OG-FeII_Oxy_2"/>
    <property type="match status" value="1"/>
</dbReference>
<dbReference type="SUPFAM" id="SSF51197">
    <property type="entry name" value="Clavaminate synthase-like"/>
    <property type="match status" value="1"/>
</dbReference>
<proteinExistence type="predicted"/>
<evidence type="ECO:0000256" key="4">
    <source>
        <dbReference type="ARBA" id="ARBA00023002"/>
    </source>
</evidence>
<dbReference type="PANTHER" id="PTHR16557">
    <property type="entry name" value="ALKYLATED DNA REPAIR PROTEIN ALKB-RELATED"/>
    <property type="match status" value="1"/>
</dbReference>
<sequence>MGNKTRRRPLPPDPSQCANQTPFRLMERTFKRKTTTPSELASLLHNLEENNTVDEDSSTIQFHSLTLSPALSLDDTHSQSHASSSSLVYATAAIPGLFVIKRAIPPLLQRQLVRECLATHSRLPNLSNLDAHYNVPAEGLWSMYCRSRSTGHEEHLHPRCVAPEPEPSSHNPNATSTPTAIGSDATQAMMIDAPTDPMADPKPAGIFHTMHRLRWVTLGYHYDWTCKQYHLDRRHVFPESIADLTRRILTHLEPLTGYPSQEWRAEAGIINWYHPGDSLMSHQDRSEIDSVAPLVSVSVGLSAVFLVAPGATRDATPVALQLDSGDVVVLSGSARRVFHGVPLVMANTCPSYLLDGDEDEEWSSYSKWMDHSRLNINVRQVFPFTE</sequence>
<dbReference type="InterPro" id="IPR037151">
    <property type="entry name" value="AlkB-like_sf"/>
</dbReference>
<evidence type="ECO:0000313" key="9">
    <source>
        <dbReference type="Proteomes" id="UP001648503"/>
    </source>
</evidence>
<dbReference type="InterPro" id="IPR005123">
    <property type="entry name" value="Oxoglu/Fe-dep_dioxygenase_dom"/>
</dbReference>